<dbReference type="Gene3D" id="3.30.56.10">
    <property type="match status" value="1"/>
</dbReference>
<dbReference type="InterPro" id="IPR040659">
    <property type="entry name" value="PhetRS_B1"/>
</dbReference>
<dbReference type="GO" id="GO:0006432">
    <property type="term" value="P:phenylalanyl-tRNA aminoacylation"/>
    <property type="evidence" value="ECO:0007669"/>
    <property type="project" value="InterPro"/>
</dbReference>
<dbReference type="PANTHER" id="PTHR10947:SF0">
    <property type="entry name" value="PHENYLALANINE--TRNA LIGASE BETA SUBUNIT"/>
    <property type="match status" value="1"/>
</dbReference>
<dbReference type="InterPro" id="IPR045060">
    <property type="entry name" value="Phe-tRNA-ligase_IIc_bsu"/>
</dbReference>
<dbReference type="EMBL" id="NCKU01008556">
    <property type="protein sequence ID" value="RWS01825.1"/>
    <property type="molecule type" value="Genomic_DNA"/>
</dbReference>
<organism evidence="2 3">
    <name type="scientific">Dinothrombium tinctorium</name>
    <dbReference type="NCBI Taxonomy" id="1965070"/>
    <lineage>
        <taxon>Eukaryota</taxon>
        <taxon>Metazoa</taxon>
        <taxon>Ecdysozoa</taxon>
        <taxon>Arthropoda</taxon>
        <taxon>Chelicerata</taxon>
        <taxon>Arachnida</taxon>
        <taxon>Acari</taxon>
        <taxon>Acariformes</taxon>
        <taxon>Trombidiformes</taxon>
        <taxon>Prostigmata</taxon>
        <taxon>Anystina</taxon>
        <taxon>Parasitengona</taxon>
        <taxon>Trombidioidea</taxon>
        <taxon>Trombidiidae</taxon>
        <taxon>Dinothrombium</taxon>
    </lineage>
</organism>
<evidence type="ECO:0000259" key="1">
    <source>
        <dbReference type="Pfam" id="PF18262"/>
    </source>
</evidence>
<dbReference type="PANTHER" id="PTHR10947">
    <property type="entry name" value="PHENYLALANYL-TRNA SYNTHETASE BETA CHAIN AND LEUCINE-RICH REPEAT-CONTAINING PROTEIN 47"/>
    <property type="match status" value="1"/>
</dbReference>
<keyword evidence="3" id="KW-1185">Reference proteome</keyword>
<dbReference type="Pfam" id="PF18262">
    <property type="entry name" value="PhetRS_B1"/>
    <property type="match status" value="1"/>
</dbReference>
<feature type="domain" description="Phenylalanine--tRNA ligase beta subunit B1" evidence="1">
    <location>
        <begin position="23"/>
        <end position="93"/>
    </location>
</feature>
<dbReference type="GO" id="GO:0004826">
    <property type="term" value="F:phenylalanine-tRNA ligase activity"/>
    <property type="evidence" value="ECO:0007669"/>
    <property type="project" value="InterPro"/>
</dbReference>
<proteinExistence type="predicted"/>
<accession>A0A443QFM3</accession>
<dbReference type="GO" id="GO:0009328">
    <property type="term" value="C:phenylalanine-tRNA ligase complex"/>
    <property type="evidence" value="ECO:0007669"/>
    <property type="project" value="TreeGrafter"/>
</dbReference>
<dbReference type="STRING" id="1965070.A0A443QFM3"/>
<dbReference type="SUPFAM" id="SSF46955">
    <property type="entry name" value="Putative DNA-binding domain"/>
    <property type="match status" value="1"/>
</dbReference>
<sequence>MRAQPLKRNNFEVCVTFESPAKMPTISVKGSLLFQLLGRSYSEEEFNDLCFDFGLELDEVTTEKEIISKEQGADKSLGASEEPIYKIEIPANR</sequence>
<dbReference type="InterPro" id="IPR009061">
    <property type="entry name" value="DNA-bd_dom_put_sf"/>
</dbReference>
<gene>
    <name evidence="2" type="ORF">B4U79_16678</name>
</gene>
<dbReference type="AlphaFoldDB" id="A0A443QFM3"/>
<comment type="caution">
    <text evidence="2">The sequence shown here is derived from an EMBL/GenBank/DDBJ whole genome shotgun (WGS) entry which is preliminary data.</text>
</comment>
<dbReference type="OrthoDB" id="1698572at2759"/>
<evidence type="ECO:0000313" key="2">
    <source>
        <dbReference type="EMBL" id="RWS01825.1"/>
    </source>
</evidence>
<evidence type="ECO:0000313" key="3">
    <source>
        <dbReference type="Proteomes" id="UP000285301"/>
    </source>
</evidence>
<protein>
    <recommendedName>
        <fullName evidence="1">Phenylalanine--tRNA ligase beta subunit B1 domain-containing protein</fullName>
    </recommendedName>
</protein>
<dbReference type="Proteomes" id="UP000285301">
    <property type="component" value="Unassembled WGS sequence"/>
</dbReference>
<reference evidence="2 3" key="1">
    <citation type="journal article" date="2018" name="Gigascience">
        <title>Genomes of trombidid mites reveal novel predicted allergens and laterally-transferred genes associated with secondary metabolism.</title>
        <authorList>
            <person name="Dong X."/>
            <person name="Chaisiri K."/>
            <person name="Xia D."/>
            <person name="Armstrong S.D."/>
            <person name="Fang Y."/>
            <person name="Donnelly M.J."/>
            <person name="Kadowaki T."/>
            <person name="McGarry J.W."/>
            <person name="Darby A.C."/>
            <person name="Makepeace B.L."/>
        </authorList>
    </citation>
    <scope>NUCLEOTIDE SEQUENCE [LARGE SCALE GENOMIC DNA]</scope>
    <source>
        <strain evidence="2">UoL-WK</strain>
    </source>
</reference>
<name>A0A443QFM3_9ACAR</name>